<reference evidence="2" key="1">
    <citation type="submission" date="2016-10" db="EMBL/GenBank/DDBJ databases">
        <authorList>
            <person name="Varghese N."/>
            <person name="Submissions S."/>
        </authorList>
    </citation>
    <scope>NUCLEOTIDE SEQUENCE [LARGE SCALE GENOMIC DNA]</scope>
    <source>
        <strain evidence="2">LMG 26416</strain>
    </source>
</reference>
<sequence>MTEKIEYLTRRIEQLENESRVLDFVLTMLIGYLDGAQVLSAQDFVNHLETMRQSHRLLKRRPLLSEECDELLQGFLGVLVGIPGRSRDTDLPPV</sequence>
<name>A0A1H7TY63_9BURK</name>
<keyword evidence="2" id="KW-1185">Reference proteome</keyword>
<organism evidence="1 2">
    <name type="scientific">Paraburkholderia caballeronis</name>
    <dbReference type="NCBI Taxonomy" id="416943"/>
    <lineage>
        <taxon>Bacteria</taxon>
        <taxon>Pseudomonadati</taxon>
        <taxon>Pseudomonadota</taxon>
        <taxon>Betaproteobacteria</taxon>
        <taxon>Burkholderiales</taxon>
        <taxon>Burkholderiaceae</taxon>
        <taxon>Paraburkholderia</taxon>
    </lineage>
</organism>
<evidence type="ECO:0000313" key="1">
    <source>
        <dbReference type="EMBL" id="SEL89603.1"/>
    </source>
</evidence>
<gene>
    <name evidence="1" type="ORF">SAMN05192542_11714</name>
</gene>
<dbReference type="Proteomes" id="UP000199120">
    <property type="component" value="Unassembled WGS sequence"/>
</dbReference>
<accession>A0A1H7TY63</accession>
<dbReference type="RefSeq" id="WP_090545154.1">
    <property type="nucleotide sequence ID" value="NZ_FNSR01000001.1"/>
</dbReference>
<evidence type="ECO:0000313" key="2">
    <source>
        <dbReference type="Proteomes" id="UP000199120"/>
    </source>
</evidence>
<dbReference type="AlphaFoldDB" id="A0A1H7TY63"/>
<protein>
    <submittedName>
        <fullName evidence="1">Uncharacterized protein</fullName>
    </submittedName>
</protein>
<proteinExistence type="predicted"/>
<dbReference type="EMBL" id="FOAJ01000017">
    <property type="protein sequence ID" value="SEL89603.1"/>
    <property type="molecule type" value="Genomic_DNA"/>
</dbReference>